<evidence type="ECO:0000313" key="2">
    <source>
        <dbReference type="Proteomes" id="UP000536195"/>
    </source>
</evidence>
<accession>A0A7J9S8Z8</accession>
<gene>
    <name evidence="1" type="ORF">HNP92_001829</name>
</gene>
<protein>
    <submittedName>
        <fullName evidence="1">Uncharacterized protein</fullName>
    </submittedName>
</protein>
<dbReference type="RefSeq" id="WP_184230931.1">
    <property type="nucleotide sequence ID" value="NZ_JACHEC010000004.1"/>
</dbReference>
<reference evidence="1 2" key="1">
    <citation type="submission" date="2020-08" db="EMBL/GenBank/DDBJ databases">
        <title>Genomic Encyclopedia of Type Strains, Phase IV (KMG-V): Genome sequencing to study the core and pangenomes of soil and plant-associated prokaryotes.</title>
        <authorList>
            <person name="Whitman W."/>
        </authorList>
    </citation>
    <scope>NUCLEOTIDE SEQUENCE [LARGE SCALE GENOMIC DNA]</scope>
    <source>
        <strain evidence="1 2">C11</strain>
    </source>
</reference>
<name>A0A7J9S8Z8_METMI</name>
<dbReference type="Proteomes" id="UP000536195">
    <property type="component" value="Unassembled WGS sequence"/>
</dbReference>
<dbReference type="EMBL" id="JACHEC010000004">
    <property type="protein sequence ID" value="MBB6402506.1"/>
    <property type="molecule type" value="Genomic_DNA"/>
</dbReference>
<comment type="caution">
    <text evidence="1">The sequence shown here is derived from an EMBL/GenBank/DDBJ whole genome shotgun (WGS) entry which is preliminary data.</text>
</comment>
<organism evidence="1 2">
    <name type="scientific">Methanococcus maripaludis</name>
    <name type="common">Methanococcus deltae</name>
    <dbReference type="NCBI Taxonomy" id="39152"/>
    <lineage>
        <taxon>Archaea</taxon>
        <taxon>Methanobacteriati</taxon>
        <taxon>Methanobacteriota</taxon>
        <taxon>Methanomada group</taxon>
        <taxon>Methanococci</taxon>
        <taxon>Methanococcales</taxon>
        <taxon>Methanococcaceae</taxon>
        <taxon>Methanococcus</taxon>
    </lineage>
</organism>
<dbReference type="AlphaFoldDB" id="A0A7J9S8Z8"/>
<proteinExistence type="predicted"/>
<sequence length="58" mass="6379">MSRNLEVIHAIMELEPKLSFEAATEVFNRSSVPTMLTKPIVDSCADAEELAEIALFGL</sequence>
<evidence type="ECO:0000313" key="1">
    <source>
        <dbReference type="EMBL" id="MBB6402506.1"/>
    </source>
</evidence>